<gene>
    <name evidence="1" type="ORF">TCNE_LOCUS19332</name>
</gene>
<organism evidence="2 3">
    <name type="scientific">Toxocara canis</name>
    <name type="common">Canine roundworm</name>
    <dbReference type="NCBI Taxonomy" id="6265"/>
    <lineage>
        <taxon>Eukaryota</taxon>
        <taxon>Metazoa</taxon>
        <taxon>Ecdysozoa</taxon>
        <taxon>Nematoda</taxon>
        <taxon>Chromadorea</taxon>
        <taxon>Rhabditida</taxon>
        <taxon>Spirurina</taxon>
        <taxon>Ascaridomorpha</taxon>
        <taxon>Ascaridoidea</taxon>
        <taxon>Toxocaridae</taxon>
        <taxon>Toxocara</taxon>
    </lineage>
</organism>
<name>A0A183VF12_TOXCA</name>
<evidence type="ECO:0000313" key="3">
    <source>
        <dbReference type="WBParaSite" id="TCNE_0001933601-mRNA-1"/>
    </source>
</evidence>
<dbReference type="AlphaFoldDB" id="A0A183VF12"/>
<reference evidence="1 2" key="2">
    <citation type="submission" date="2018-11" db="EMBL/GenBank/DDBJ databases">
        <authorList>
            <consortium name="Pathogen Informatics"/>
        </authorList>
    </citation>
    <scope>NUCLEOTIDE SEQUENCE [LARGE SCALE GENOMIC DNA]</scope>
</reference>
<evidence type="ECO:0000313" key="2">
    <source>
        <dbReference type="Proteomes" id="UP000050794"/>
    </source>
</evidence>
<accession>A0A183VF12</accession>
<dbReference type="Proteomes" id="UP000050794">
    <property type="component" value="Unassembled WGS sequence"/>
</dbReference>
<sequence>MELIRLDAKKEGVVMLQTLEEYCLKIIPKLNDDEVGAFDLDEDYYDYENESGMHFPLPFRQLSLPATAWA</sequence>
<dbReference type="WBParaSite" id="TCNE_0001933601-mRNA-1">
    <property type="protein sequence ID" value="TCNE_0001933601-mRNA-1"/>
    <property type="gene ID" value="TCNE_0001933601"/>
</dbReference>
<keyword evidence="2" id="KW-1185">Reference proteome</keyword>
<dbReference type="EMBL" id="UYWY01026746">
    <property type="protein sequence ID" value="VDM50653.1"/>
    <property type="molecule type" value="Genomic_DNA"/>
</dbReference>
<reference evidence="3" key="1">
    <citation type="submission" date="2016-06" db="UniProtKB">
        <authorList>
            <consortium name="WormBaseParasite"/>
        </authorList>
    </citation>
    <scope>IDENTIFICATION</scope>
</reference>
<protein>
    <submittedName>
        <fullName evidence="3">Pre-mRNA-splicing factor 38</fullName>
    </submittedName>
</protein>
<proteinExistence type="predicted"/>
<evidence type="ECO:0000313" key="1">
    <source>
        <dbReference type="EMBL" id="VDM50653.1"/>
    </source>
</evidence>